<dbReference type="InterPro" id="IPR052209">
    <property type="entry name" value="CbiZ"/>
</dbReference>
<keyword evidence="1" id="KW-0378">Hydrolase</keyword>
<evidence type="ECO:0000313" key="1">
    <source>
        <dbReference type="EMBL" id="QXJ31970.1"/>
    </source>
</evidence>
<sequence length="186" mass="20181">MKSYEAQTPKIVRFSLGKDYIILTSALYPEGIVRVNEICSIFVDKSYCSNNPWGDVTNWCSSKSAIMFMTAAKNYTFKETDWGKFFVSAGIGRSGEDAGCTINIGVFVDKGLNINGLVDLIRTVTEAKAGALRDLGYKFTGTVSDAIAVGSLPGNEYFIGPGTELGKKIAYDIRNAIVELLSKGDD</sequence>
<dbReference type="AlphaFoldDB" id="A0A8F5BV42"/>
<protein>
    <submittedName>
        <fullName evidence="1">Adenosylcobinamide amidohydrolase</fullName>
        <ecNumber evidence="1">3.5.1.90</ecNumber>
    </submittedName>
</protein>
<dbReference type="GO" id="GO:0043756">
    <property type="term" value="F:adenosylcobinamide hydrolase activity"/>
    <property type="evidence" value="ECO:0007669"/>
    <property type="project" value="UniProtKB-EC"/>
</dbReference>
<name>A0A8F5BV42_9CREN</name>
<dbReference type="InterPro" id="IPR002808">
    <property type="entry name" value="AdoCbi_amidolase"/>
</dbReference>
<dbReference type="Proteomes" id="UP000693941">
    <property type="component" value="Chromosome"/>
</dbReference>
<organism evidence="1 2">
    <name type="scientific">Saccharolobus shibatae</name>
    <dbReference type="NCBI Taxonomy" id="2286"/>
    <lineage>
        <taxon>Archaea</taxon>
        <taxon>Thermoproteota</taxon>
        <taxon>Thermoprotei</taxon>
        <taxon>Sulfolobales</taxon>
        <taxon>Sulfolobaceae</taxon>
        <taxon>Saccharolobus</taxon>
    </lineage>
</organism>
<dbReference type="EMBL" id="CP077715">
    <property type="protein sequence ID" value="QXJ31970.1"/>
    <property type="molecule type" value="Genomic_DNA"/>
</dbReference>
<dbReference type="GeneID" id="65560115"/>
<evidence type="ECO:0000313" key="2">
    <source>
        <dbReference type="Proteomes" id="UP000693941"/>
    </source>
</evidence>
<dbReference type="PANTHER" id="PTHR35336">
    <property type="entry name" value="ADENOSYLCOBINAMIDE AMIDOHYDROLASE"/>
    <property type="match status" value="1"/>
</dbReference>
<reference evidence="1" key="1">
    <citation type="journal article" date="2021" name="Environ. Microbiol.">
        <title>New insights into the diversity and evolution of the archaeal mobilome from three complete genomes of Saccharolobus shibatae.</title>
        <authorList>
            <person name="Medvedeva S."/>
            <person name="Brandt D."/>
            <person name="Cvirkaite-Krupovic V."/>
            <person name="Liu Y."/>
            <person name="Severinov K."/>
            <person name="Ishino S."/>
            <person name="Ishino Y."/>
            <person name="Prangishvili D."/>
            <person name="Kalinowski J."/>
            <person name="Krupovic M."/>
        </authorList>
    </citation>
    <scope>NUCLEOTIDE SEQUENCE</scope>
    <source>
        <strain evidence="1">BEU9</strain>
    </source>
</reference>
<dbReference type="Pfam" id="PF01955">
    <property type="entry name" value="CbiZ"/>
    <property type="match status" value="1"/>
</dbReference>
<dbReference type="PANTHER" id="PTHR35336:SF5">
    <property type="entry name" value="ADENOSYLCOBINAMIDE AMIDOHYDROLASE"/>
    <property type="match status" value="1"/>
</dbReference>
<proteinExistence type="predicted"/>
<accession>A0A8F5BV42</accession>
<gene>
    <name evidence="1" type="ORF">J5U21_01621</name>
</gene>
<dbReference type="EC" id="3.5.1.90" evidence="1"/>
<dbReference type="RefSeq" id="WP_218260413.1">
    <property type="nucleotide sequence ID" value="NZ_CP077715.1"/>
</dbReference>